<organism evidence="7 8">
    <name type="scientific">Helicobacter apodemus</name>
    <dbReference type="NCBI Taxonomy" id="135569"/>
    <lineage>
        <taxon>Bacteria</taxon>
        <taxon>Pseudomonadati</taxon>
        <taxon>Campylobacterota</taxon>
        <taxon>Epsilonproteobacteria</taxon>
        <taxon>Campylobacterales</taxon>
        <taxon>Helicobacteraceae</taxon>
        <taxon>Helicobacter</taxon>
    </lineage>
</organism>
<dbReference type="RefSeq" id="WP_108911593.1">
    <property type="nucleotide sequence ID" value="NZ_CP021886.1"/>
</dbReference>
<keyword evidence="2" id="KW-0378">Hydrolase</keyword>
<protein>
    <submittedName>
        <fullName evidence="7">Helicase</fullName>
    </submittedName>
</protein>
<keyword evidence="1" id="KW-0547">Nucleotide-binding</keyword>
<name>A0A2U8FGA0_9HELI</name>
<dbReference type="Pfam" id="PF00270">
    <property type="entry name" value="DEAD"/>
    <property type="match status" value="1"/>
</dbReference>
<dbReference type="GO" id="GO:0003676">
    <property type="term" value="F:nucleic acid binding"/>
    <property type="evidence" value="ECO:0007669"/>
    <property type="project" value="InterPro"/>
</dbReference>
<dbReference type="GO" id="GO:0016787">
    <property type="term" value="F:hydrolase activity"/>
    <property type="evidence" value="ECO:0007669"/>
    <property type="project" value="UniProtKB-KW"/>
</dbReference>
<evidence type="ECO:0000256" key="2">
    <source>
        <dbReference type="ARBA" id="ARBA00022801"/>
    </source>
</evidence>
<sequence>MMTNEQIFDECKKIYTLDEKEKANELFRLLDKIGDKQAYPPVLNHLIREVGIYPYINQDTAIFSDRLVCECFKTDVGENEPKILHREQSRILKQLLEGKNLILSAPTSFGKSFIIDALIAIKKPSNILIIVPTISLMDETRRRLTLKFGGKYHIITTSGSELQNKNIFIFPQERALEYFENLREKSLDLFIVDEFYKISSKYDKDRSSILQHTILKYSKIVSQKYYLCPNIDEISQQNIFSEDMEFIPISNNTVFIDIFQSYKENDFNKSSKLFEVLSQNFKTLIYTKSQNEIKNVCGEIMSLKENKVIPKKLLDFSKWLLNHYGEFYLVEALKRFTGIHHGKLHRCLSQIQVKLFEEEDGLKTIISTSSLIEGINIPAKNLVLWNKLKGNTKLDSFTYRNIIGRSGRMFKYFVGNVYLFEEPPSQDREVLEIEVQVDSMLTDEEIGQELPNDKQEEIKSFKEKMINLMGKEQYNKLRKLSKLKNKKETIIKLVELLKSKDFDINAFKYLLNDEPTQWGLLAKMAKIPIFHIQNVQNPNMVELIKKLSLNWNKDIPYLLNEMSISLDDFFQVENHISFKVSSLFADMNILAQALFSTAADISPFVSKLSNAFLPSVVYTLEEFGLPRMLSKKLHKYNFIDFENNDLKIDEALKTFKKSSVEKIINLFKTHNDFDAFDEYILKYFYDGLGK</sequence>
<dbReference type="PANTHER" id="PTHR47961:SF6">
    <property type="entry name" value="DNA-DIRECTED DNA POLYMERASE"/>
    <property type="match status" value="1"/>
</dbReference>
<dbReference type="InterPro" id="IPR011545">
    <property type="entry name" value="DEAD/DEAH_box_helicase_dom"/>
</dbReference>
<dbReference type="EMBL" id="CP021886">
    <property type="protein sequence ID" value="AWI34817.1"/>
    <property type="molecule type" value="Genomic_DNA"/>
</dbReference>
<dbReference type="PANTHER" id="PTHR47961">
    <property type="entry name" value="DNA POLYMERASE THETA, PUTATIVE (AFU_ORTHOLOGUE AFUA_1G05260)-RELATED"/>
    <property type="match status" value="1"/>
</dbReference>
<dbReference type="GO" id="GO:0004386">
    <property type="term" value="F:helicase activity"/>
    <property type="evidence" value="ECO:0007669"/>
    <property type="project" value="UniProtKB-KW"/>
</dbReference>
<dbReference type="KEGG" id="had:CDV25_08625"/>
<dbReference type="InterPro" id="IPR027417">
    <property type="entry name" value="P-loop_NTPase"/>
</dbReference>
<dbReference type="Proteomes" id="UP000244890">
    <property type="component" value="Chromosome"/>
</dbReference>
<dbReference type="InterPro" id="IPR050474">
    <property type="entry name" value="Hel308_SKI2-like"/>
</dbReference>
<evidence type="ECO:0000313" key="7">
    <source>
        <dbReference type="EMBL" id="AWI34817.1"/>
    </source>
</evidence>
<evidence type="ECO:0000256" key="3">
    <source>
        <dbReference type="ARBA" id="ARBA00022806"/>
    </source>
</evidence>
<proteinExistence type="predicted"/>
<feature type="domain" description="Helicase ATP-binding" evidence="5">
    <location>
        <begin position="92"/>
        <end position="232"/>
    </location>
</feature>
<gene>
    <name evidence="7" type="ORF">CDV25_08625</name>
</gene>
<evidence type="ECO:0000256" key="1">
    <source>
        <dbReference type="ARBA" id="ARBA00022741"/>
    </source>
</evidence>
<dbReference type="OrthoDB" id="9815222at2"/>
<accession>A0A2U8FGA0</accession>
<dbReference type="SMART" id="SM00490">
    <property type="entry name" value="HELICc"/>
    <property type="match status" value="1"/>
</dbReference>
<evidence type="ECO:0000313" key="8">
    <source>
        <dbReference type="Proteomes" id="UP000244890"/>
    </source>
</evidence>
<dbReference type="SUPFAM" id="SSF52540">
    <property type="entry name" value="P-loop containing nucleoside triphosphate hydrolases"/>
    <property type="match status" value="1"/>
</dbReference>
<dbReference type="SMART" id="SM00487">
    <property type="entry name" value="DEXDc"/>
    <property type="match status" value="1"/>
</dbReference>
<reference evidence="7 8" key="1">
    <citation type="submission" date="2017-06" db="EMBL/GenBank/DDBJ databases">
        <title>Complete genome of Helicobacter apodemus.</title>
        <authorList>
            <person name="Cho S."/>
        </authorList>
    </citation>
    <scope>NUCLEOTIDE SEQUENCE [LARGE SCALE GENOMIC DNA]</scope>
    <source>
        <strain evidence="8">SNUVETPUB-15-01</strain>
    </source>
</reference>
<feature type="domain" description="Helicase C-terminal" evidence="6">
    <location>
        <begin position="269"/>
        <end position="458"/>
    </location>
</feature>
<dbReference type="Gene3D" id="3.40.50.300">
    <property type="entry name" value="P-loop containing nucleotide triphosphate hydrolases"/>
    <property type="match status" value="2"/>
</dbReference>
<evidence type="ECO:0000256" key="4">
    <source>
        <dbReference type="ARBA" id="ARBA00022840"/>
    </source>
</evidence>
<keyword evidence="3 7" id="KW-0347">Helicase</keyword>
<dbReference type="InterPro" id="IPR014001">
    <property type="entry name" value="Helicase_ATP-bd"/>
</dbReference>
<dbReference type="GO" id="GO:0005524">
    <property type="term" value="F:ATP binding"/>
    <property type="evidence" value="ECO:0007669"/>
    <property type="project" value="UniProtKB-KW"/>
</dbReference>
<evidence type="ECO:0000259" key="6">
    <source>
        <dbReference type="PROSITE" id="PS51194"/>
    </source>
</evidence>
<dbReference type="InterPro" id="IPR001650">
    <property type="entry name" value="Helicase_C-like"/>
</dbReference>
<dbReference type="PROSITE" id="PS51194">
    <property type="entry name" value="HELICASE_CTER"/>
    <property type="match status" value="1"/>
</dbReference>
<evidence type="ECO:0000259" key="5">
    <source>
        <dbReference type="PROSITE" id="PS51192"/>
    </source>
</evidence>
<dbReference type="AlphaFoldDB" id="A0A2U8FGA0"/>
<keyword evidence="4" id="KW-0067">ATP-binding</keyword>
<dbReference type="PROSITE" id="PS51192">
    <property type="entry name" value="HELICASE_ATP_BIND_1"/>
    <property type="match status" value="1"/>
</dbReference>